<accession>A0A5B1C8T6</accession>
<evidence type="ECO:0000313" key="3">
    <source>
        <dbReference type="Proteomes" id="UP000322699"/>
    </source>
</evidence>
<feature type="transmembrane region" description="Helical" evidence="1">
    <location>
        <begin position="36"/>
        <end position="58"/>
    </location>
</feature>
<keyword evidence="1" id="KW-0812">Transmembrane</keyword>
<sequence length="193" mass="21915">MHRSTACAIFCDGWLFSPYPVIPTVIRLKSMRHRRLLALTSVALLLAWSAFVGFGYAIHRLEHRQIATELLMEGRTFYTLPNPLSPGTSVDGEERRLVVGVSDENFLVCSIVRNTQATDLRSKWKVDTCYRPDLDKTHPRHPIWKPLDEFPTDADLALFRSEALSQSWVRWDCPDGTDPIPADNHDMHRSGGG</sequence>
<keyword evidence="1" id="KW-1133">Transmembrane helix</keyword>
<gene>
    <name evidence="2" type="ORF">LF1_00240</name>
</gene>
<keyword evidence="1" id="KW-0472">Membrane</keyword>
<dbReference type="EMBL" id="VRLW01000001">
    <property type="protein sequence ID" value="KAA1257537.1"/>
    <property type="molecule type" value="Genomic_DNA"/>
</dbReference>
<reference evidence="2 3" key="1">
    <citation type="submission" date="2019-08" db="EMBL/GenBank/DDBJ databases">
        <title>Deep-cultivation of Planctomycetes and their phenomic and genomic characterization uncovers novel biology.</title>
        <authorList>
            <person name="Wiegand S."/>
            <person name="Jogler M."/>
            <person name="Boedeker C."/>
            <person name="Pinto D."/>
            <person name="Vollmers J."/>
            <person name="Rivas-Marin E."/>
            <person name="Kohn T."/>
            <person name="Peeters S.H."/>
            <person name="Heuer A."/>
            <person name="Rast P."/>
            <person name="Oberbeckmann S."/>
            <person name="Bunk B."/>
            <person name="Jeske O."/>
            <person name="Meyerdierks A."/>
            <person name="Storesund J.E."/>
            <person name="Kallscheuer N."/>
            <person name="Luecker S."/>
            <person name="Lage O.M."/>
            <person name="Pohl T."/>
            <person name="Merkel B.J."/>
            <person name="Hornburger P."/>
            <person name="Mueller R.-W."/>
            <person name="Bruemmer F."/>
            <person name="Labrenz M."/>
            <person name="Spormann A.M."/>
            <person name="Op Den Camp H."/>
            <person name="Overmann J."/>
            <person name="Amann R."/>
            <person name="Jetten M.S.M."/>
            <person name="Mascher T."/>
            <person name="Medema M.H."/>
            <person name="Devos D.P."/>
            <person name="Kaster A.-K."/>
            <person name="Ovreas L."/>
            <person name="Rohde M."/>
            <person name="Galperin M.Y."/>
            <person name="Jogler C."/>
        </authorList>
    </citation>
    <scope>NUCLEOTIDE SEQUENCE [LARGE SCALE GENOMIC DNA]</scope>
    <source>
        <strain evidence="2 3">LF1</strain>
    </source>
</reference>
<keyword evidence="3" id="KW-1185">Reference proteome</keyword>
<name>A0A5B1C8T6_9BACT</name>
<evidence type="ECO:0000256" key="1">
    <source>
        <dbReference type="SAM" id="Phobius"/>
    </source>
</evidence>
<evidence type="ECO:0000313" key="2">
    <source>
        <dbReference type="EMBL" id="KAA1257537.1"/>
    </source>
</evidence>
<dbReference type="AlphaFoldDB" id="A0A5B1C8T6"/>
<dbReference type="Proteomes" id="UP000322699">
    <property type="component" value="Unassembled WGS sequence"/>
</dbReference>
<protein>
    <submittedName>
        <fullName evidence="2">Uncharacterized protein</fullName>
    </submittedName>
</protein>
<proteinExistence type="predicted"/>
<organism evidence="2 3">
    <name type="scientific">Rubripirellula obstinata</name>
    <dbReference type="NCBI Taxonomy" id="406547"/>
    <lineage>
        <taxon>Bacteria</taxon>
        <taxon>Pseudomonadati</taxon>
        <taxon>Planctomycetota</taxon>
        <taxon>Planctomycetia</taxon>
        <taxon>Pirellulales</taxon>
        <taxon>Pirellulaceae</taxon>
        <taxon>Rubripirellula</taxon>
    </lineage>
</organism>
<comment type="caution">
    <text evidence="2">The sequence shown here is derived from an EMBL/GenBank/DDBJ whole genome shotgun (WGS) entry which is preliminary data.</text>
</comment>